<reference evidence="2" key="1">
    <citation type="submission" date="2018-03" db="EMBL/GenBank/DDBJ databases">
        <title>Ecological and genomic features of two cosmopolitan and abundant freshwater picocyanobacteria.</title>
        <authorList>
            <person name="Cabello-Yeves P.J."/>
            <person name="Picazo A."/>
            <person name="Camacho A."/>
            <person name="Callieri C."/>
            <person name="Rosselli R."/>
            <person name="Roda-Garcia J."/>
            <person name="Coutinho F.H."/>
            <person name="Rodriguez-Valera F."/>
        </authorList>
    </citation>
    <scope>NUCLEOTIDE SEQUENCE [LARGE SCALE GENOMIC DNA]</scope>
    <source>
        <strain evidence="2">Tous</strain>
    </source>
</reference>
<proteinExistence type="predicted"/>
<dbReference type="EMBL" id="PXVC01000228">
    <property type="protein sequence ID" value="PSI00188.1"/>
    <property type="molecule type" value="Genomic_DNA"/>
</dbReference>
<name>A0A2P7EAG8_9SYNE</name>
<keyword evidence="2" id="KW-1185">Reference proteome</keyword>
<feature type="non-terminal residue" evidence="1">
    <location>
        <position position="1"/>
    </location>
</feature>
<gene>
    <name evidence="1" type="ORF">C7K08_14515</name>
</gene>
<protein>
    <submittedName>
        <fullName evidence="1">Uncharacterized protein</fullName>
    </submittedName>
</protein>
<accession>A0A2P7EAG8</accession>
<evidence type="ECO:0000313" key="2">
    <source>
        <dbReference type="Proteomes" id="UP000240206"/>
    </source>
</evidence>
<sequence length="67" mass="6914">LGFITTASPPALSLIRPGQGVGSGTLLNRLAASCGSSIPTAEISKFLGVEPLPGNWPEQLPVRCQKL</sequence>
<comment type="caution">
    <text evidence="1">The sequence shown here is derived from an EMBL/GenBank/DDBJ whole genome shotgun (WGS) entry which is preliminary data.</text>
</comment>
<dbReference type="Proteomes" id="UP000240206">
    <property type="component" value="Unassembled WGS sequence"/>
</dbReference>
<dbReference type="AlphaFoldDB" id="A0A2P7EAG8"/>
<organism evidence="1 2">
    <name type="scientific">Synechococcus lacustris str. Tous</name>
    <dbReference type="NCBI Taxonomy" id="1910958"/>
    <lineage>
        <taxon>Bacteria</taxon>
        <taxon>Bacillati</taxon>
        <taxon>Cyanobacteriota</taxon>
        <taxon>Cyanophyceae</taxon>
        <taxon>Synechococcales</taxon>
        <taxon>Synechococcaceae</taxon>
        <taxon>Synechococcus</taxon>
    </lineage>
</organism>
<dbReference type="RefSeq" id="WP_206603891.1">
    <property type="nucleotide sequence ID" value="NZ_PXVC01000228.1"/>
</dbReference>
<evidence type="ECO:0000313" key="1">
    <source>
        <dbReference type="EMBL" id="PSI00188.1"/>
    </source>
</evidence>